<dbReference type="FunFam" id="3.80.30.20:FF:000001">
    <property type="entry name" value="tRNA-2-methylthio-N(6)-dimethylallyladenosine synthase 2"/>
    <property type="match status" value="1"/>
</dbReference>
<keyword evidence="11" id="KW-0411">Iron-sulfur</keyword>
<dbReference type="InterPro" id="IPR005839">
    <property type="entry name" value="Methylthiotransferase"/>
</dbReference>
<dbReference type="AlphaFoldDB" id="A0A660L508"/>
<dbReference type="SFLD" id="SFLDG01082">
    <property type="entry name" value="B12-binding_domain_containing"/>
    <property type="match status" value="1"/>
</dbReference>
<evidence type="ECO:0000256" key="6">
    <source>
        <dbReference type="ARBA" id="ARBA00022679"/>
    </source>
</evidence>
<dbReference type="InterPro" id="IPR023404">
    <property type="entry name" value="rSAM_horseshoe"/>
</dbReference>
<evidence type="ECO:0000256" key="15">
    <source>
        <dbReference type="ARBA" id="ARBA00069898"/>
    </source>
</evidence>
<reference evidence="18 19" key="1">
    <citation type="submission" date="2018-10" db="EMBL/GenBank/DDBJ databases">
        <title>Genomic Encyclopedia of Type Strains, Phase IV (KMG-IV): sequencing the most valuable type-strain genomes for metagenomic binning, comparative biology and taxonomic classification.</title>
        <authorList>
            <person name="Goeker M."/>
        </authorList>
    </citation>
    <scope>NUCLEOTIDE SEQUENCE [LARGE SCALE GENOMIC DNA]</scope>
    <source>
        <strain evidence="18 19">DSM 22653</strain>
    </source>
</reference>
<evidence type="ECO:0000256" key="11">
    <source>
        <dbReference type="ARBA" id="ARBA00023014"/>
    </source>
</evidence>
<protein>
    <recommendedName>
        <fullName evidence="15">Threonylcarbamoyladenosine tRNA methylthiotransferase MtaB</fullName>
        <ecNumber evidence="3">2.8.4.5</ecNumber>
    </recommendedName>
    <alternativeName>
        <fullName evidence="12">tRNA-t(6)A37 methylthiotransferase</fullName>
    </alternativeName>
</protein>
<dbReference type="InterPro" id="IPR006638">
    <property type="entry name" value="Elp3/MiaA/NifB-like_rSAM"/>
</dbReference>
<dbReference type="InterPro" id="IPR007197">
    <property type="entry name" value="rSAM"/>
</dbReference>
<keyword evidence="5" id="KW-0963">Cytoplasm</keyword>
<dbReference type="PANTHER" id="PTHR43020">
    <property type="entry name" value="CDK5 REGULATORY SUBUNIT-ASSOCIATED PROTEIN 1"/>
    <property type="match status" value="1"/>
</dbReference>
<dbReference type="EC" id="2.8.4.5" evidence="3"/>
<dbReference type="GO" id="GO:0035597">
    <property type="term" value="F:tRNA-2-methylthio-N(6)-dimethylallyladenosine(37) synthase activity"/>
    <property type="evidence" value="ECO:0007669"/>
    <property type="project" value="TreeGrafter"/>
</dbReference>
<dbReference type="PROSITE" id="PS51918">
    <property type="entry name" value="RADICAL_SAM"/>
    <property type="match status" value="1"/>
</dbReference>
<comment type="catalytic activity">
    <reaction evidence="13">
        <text>N(6)-L-threonylcarbamoyladenosine(37) in tRNA + (sulfur carrier)-SH + AH2 + 2 S-adenosyl-L-methionine = 2-methylsulfanyl-N(6)-L-threonylcarbamoyladenosine(37) in tRNA + (sulfur carrier)-H + 5'-deoxyadenosine + L-methionine + A + S-adenosyl-L-homocysteine + 2 H(+)</text>
        <dbReference type="Rhea" id="RHEA:37075"/>
        <dbReference type="Rhea" id="RHEA-COMP:10163"/>
        <dbReference type="Rhea" id="RHEA-COMP:11092"/>
        <dbReference type="Rhea" id="RHEA-COMP:14737"/>
        <dbReference type="Rhea" id="RHEA-COMP:14739"/>
        <dbReference type="ChEBI" id="CHEBI:13193"/>
        <dbReference type="ChEBI" id="CHEBI:15378"/>
        <dbReference type="ChEBI" id="CHEBI:17319"/>
        <dbReference type="ChEBI" id="CHEBI:17499"/>
        <dbReference type="ChEBI" id="CHEBI:29917"/>
        <dbReference type="ChEBI" id="CHEBI:57844"/>
        <dbReference type="ChEBI" id="CHEBI:57856"/>
        <dbReference type="ChEBI" id="CHEBI:59789"/>
        <dbReference type="ChEBI" id="CHEBI:64428"/>
        <dbReference type="ChEBI" id="CHEBI:74418"/>
        <dbReference type="ChEBI" id="CHEBI:74420"/>
        <dbReference type="EC" id="2.8.4.5"/>
    </reaction>
</comment>
<comment type="caution">
    <text evidence="18">The sequence shown here is derived from an EMBL/GenBank/DDBJ whole genome shotgun (WGS) entry which is preliminary data.</text>
</comment>
<dbReference type="NCBIfam" id="TIGR01579">
    <property type="entry name" value="MiaB-like-C"/>
    <property type="match status" value="1"/>
</dbReference>
<evidence type="ECO:0000256" key="3">
    <source>
        <dbReference type="ARBA" id="ARBA00013273"/>
    </source>
</evidence>
<feature type="domain" description="MTTase N-terminal" evidence="16">
    <location>
        <begin position="2"/>
        <end position="117"/>
    </location>
</feature>
<keyword evidence="10" id="KW-0408">Iron</keyword>
<keyword evidence="8" id="KW-0819">tRNA processing</keyword>
<sequence>MPKAAYATLGCKVNAYETEAIARLFAEEGYARVPFGEAREDVDLVVVNTCAVTHVAERKSRQLVRRAVRLYPRAIVVVTGCAAQLAPESFARIPGVDVVVGTSGRGDLGELVRKARERRAAGISEPVVAVGEILRVREYEELPALGSFEHTRAYLKVEEGCGNHCTFCIIPRTKGPVRSRRIVDALREAEELVARGYREIVLTGTHLGAYGEDGAAALSGLDEGEVQAAGGPLAYLVLRLAAIPGLWRIRLSSVEVGQLDARFVRALAAAEKVAPHFHVPLQSGDDVVLARMRRRYTTREYREAIERLRTYFPEAAVTTDVIVGFPGETEASFARTRAFLEEIGFAQLHVFPYSPRAGTAAAKFADAVSDAEKRRRVAELIELDRELRSRFRRRFLGRAVDVLPEVVLPPRGADAGEEAQTVLEGTSGEYLRVRVPSPPGLLGVPMRVRIEREEGEVLWGRPLRVLEETREGVGLA</sequence>
<comment type="similarity">
    <text evidence="14">Belongs to the methylthiotransferase family. MtaB subfamily.</text>
</comment>
<evidence type="ECO:0000256" key="10">
    <source>
        <dbReference type="ARBA" id="ARBA00023004"/>
    </source>
</evidence>
<dbReference type="InterPro" id="IPR006467">
    <property type="entry name" value="MiaB-like_bact"/>
</dbReference>
<evidence type="ECO:0000256" key="2">
    <source>
        <dbReference type="ARBA" id="ARBA00002399"/>
    </source>
</evidence>
<dbReference type="InterPro" id="IPR038135">
    <property type="entry name" value="Methylthiotransferase_N_sf"/>
</dbReference>
<dbReference type="GO" id="GO:0035598">
    <property type="term" value="F:tRNA (N(6)-L-threonylcarbamoyladenosine(37)-C(2))-methylthiotransferase activity"/>
    <property type="evidence" value="ECO:0007669"/>
    <property type="project" value="UniProtKB-EC"/>
</dbReference>
<keyword evidence="4" id="KW-0004">4Fe-4S</keyword>
<evidence type="ECO:0000313" key="18">
    <source>
        <dbReference type="EMBL" id="RKQ89006.1"/>
    </source>
</evidence>
<evidence type="ECO:0000256" key="12">
    <source>
        <dbReference type="ARBA" id="ARBA00031213"/>
    </source>
</evidence>
<feature type="domain" description="Radical SAM core" evidence="17">
    <location>
        <begin position="147"/>
        <end position="390"/>
    </location>
</feature>
<evidence type="ECO:0000256" key="9">
    <source>
        <dbReference type="ARBA" id="ARBA00022723"/>
    </source>
</evidence>
<dbReference type="GO" id="GO:0051539">
    <property type="term" value="F:4 iron, 4 sulfur cluster binding"/>
    <property type="evidence" value="ECO:0007669"/>
    <property type="project" value="UniProtKB-KW"/>
</dbReference>
<gene>
    <name evidence="18" type="ORF">C7438_0661</name>
</gene>
<dbReference type="SFLD" id="SFLDG01061">
    <property type="entry name" value="methylthiotransferase"/>
    <property type="match status" value="1"/>
</dbReference>
<dbReference type="Pfam" id="PF04055">
    <property type="entry name" value="Radical_SAM"/>
    <property type="match status" value="1"/>
</dbReference>
<evidence type="ECO:0000259" key="16">
    <source>
        <dbReference type="PROSITE" id="PS51449"/>
    </source>
</evidence>
<dbReference type="Pfam" id="PF00919">
    <property type="entry name" value="UPF0004"/>
    <property type="match status" value="1"/>
</dbReference>
<evidence type="ECO:0000256" key="1">
    <source>
        <dbReference type="ARBA" id="ARBA00001966"/>
    </source>
</evidence>
<evidence type="ECO:0000256" key="14">
    <source>
        <dbReference type="ARBA" id="ARBA00061574"/>
    </source>
</evidence>
<evidence type="ECO:0000256" key="4">
    <source>
        <dbReference type="ARBA" id="ARBA00022485"/>
    </source>
</evidence>
<dbReference type="CDD" id="cd01335">
    <property type="entry name" value="Radical_SAM"/>
    <property type="match status" value="1"/>
</dbReference>
<evidence type="ECO:0000256" key="5">
    <source>
        <dbReference type="ARBA" id="ARBA00022490"/>
    </source>
</evidence>
<name>A0A660L508_9BACL</name>
<dbReference type="SFLD" id="SFLDS00029">
    <property type="entry name" value="Radical_SAM"/>
    <property type="match status" value="1"/>
</dbReference>
<dbReference type="GO" id="GO:0046872">
    <property type="term" value="F:metal ion binding"/>
    <property type="evidence" value="ECO:0007669"/>
    <property type="project" value="UniProtKB-KW"/>
</dbReference>
<accession>A0A660L508</accession>
<dbReference type="FunFam" id="3.40.50.12160:FF:000004">
    <property type="entry name" value="Threonylcarbamoyladenosine tRNA methylthiotransferase MtaB"/>
    <property type="match status" value="1"/>
</dbReference>
<dbReference type="Gene3D" id="3.40.50.12160">
    <property type="entry name" value="Methylthiotransferase, N-terminal domain"/>
    <property type="match status" value="1"/>
</dbReference>
<evidence type="ECO:0000259" key="17">
    <source>
        <dbReference type="PROSITE" id="PS51918"/>
    </source>
</evidence>
<comment type="cofactor">
    <cofactor evidence="1">
        <name>[4Fe-4S] cluster</name>
        <dbReference type="ChEBI" id="CHEBI:49883"/>
    </cofactor>
</comment>
<dbReference type="EMBL" id="RBIJ01000001">
    <property type="protein sequence ID" value="RKQ89006.1"/>
    <property type="molecule type" value="Genomic_DNA"/>
</dbReference>
<evidence type="ECO:0000313" key="19">
    <source>
        <dbReference type="Proteomes" id="UP000267019"/>
    </source>
</evidence>
<proteinExistence type="inferred from homology"/>
<dbReference type="GO" id="GO:0005829">
    <property type="term" value="C:cytosol"/>
    <property type="evidence" value="ECO:0007669"/>
    <property type="project" value="TreeGrafter"/>
</dbReference>
<dbReference type="SUPFAM" id="SSF102114">
    <property type="entry name" value="Radical SAM enzymes"/>
    <property type="match status" value="1"/>
</dbReference>
<evidence type="ECO:0000256" key="13">
    <source>
        <dbReference type="ARBA" id="ARBA00051661"/>
    </source>
</evidence>
<dbReference type="Gene3D" id="3.80.30.20">
    <property type="entry name" value="tm_1862 like domain"/>
    <property type="match status" value="1"/>
</dbReference>
<organism evidence="18 19">
    <name type="scientific">Brockia lithotrophica</name>
    <dbReference type="NCBI Taxonomy" id="933949"/>
    <lineage>
        <taxon>Bacteria</taxon>
        <taxon>Bacillati</taxon>
        <taxon>Bacillota</taxon>
        <taxon>Bacilli</taxon>
        <taxon>Bacillales</taxon>
        <taxon>Bacillales Family X. Incertae Sedis</taxon>
        <taxon>Brockia</taxon>
    </lineage>
</organism>
<keyword evidence="19" id="KW-1185">Reference proteome</keyword>
<dbReference type="SMART" id="SM00729">
    <property type="entry name" value="Elp3"/>
    <property type="match status" value="1"/>
</dbReference>
<dbReference type="PROSITE" id="PS51449">
    <property type="entry name" value="MTTASE_N"/>
    <property type="match status" value="1"/>
</dbReference>
<keyword evidence="9" id="KW-0479">Metal-binding</keyword>
<dbReference type="Proteomes" id="UP000267019">
    <property type="component" value="Unassembled WGS sequence"/>
</dbReference>
<evidence type="ECO:0000256" key="7">
    <source>
        <dbReference type="ARBA" id="ARBA00022691"/>
    </source>
</evidence>
<comment type="function">
    <text evidence="2">Catalyzes the methylthiolation of N6-threonylcarbamoyladenosine (t(6)A), leading to the formation of 2-methylthio-N6-threonylcarbamoyladenosine (ms(2)t(6)A) at position 37 in tRNAs that read codons beginning with adenine.</text>
</comment>
<keyword evidence="7" id="KW-0949">S-adenosyl-L-methionine</keyword>
<dbReference type="PROSITE" id="PS01278">
    <property type="entry name" value="MTTASE_RADICAL"/>
    <property type="match status" value="1"/>
</dbReference>
<dbReference type="InterPro" id="IPR013848">
    <property type="entry name" value="Methylthiotransferase_N"/>
</dbReference>
<dbReference type="NCBIfam" id="TIGR00089">
    <property type="entry name" value="MiaB/RimO family radical SAM methylthiotransferase"/>
    <property type="match status" value="1"/>
</dbReference>
<evidence type="ECO:0000256" key="8">
    <source>
        <dbReference type="ARBA" id="ARBA00022694"/>
    </source>
</evidence>
<dbReference type="InterPro" id="IPR058240">
    <property type="entry name" value="rSAM_sf"/>
</dbReference>
<keyword evidence="6 18" id="KW-0808">Transferase</keyword>
<dbReference type="PANTHER" id="PTHR43020:SF2">
    <property type="entry name" value="MITOCHONDRIAL TRNA METHYLTHIOTRANSFERASE CDK5RAP1"/>
    <property type="match status" value="1"/>
</dbReference>
<dbReference type="RefSeq" id="WP_170143538.1">
    <property type="nucleotide sequence ID" value="NZ_RBIJ01000001.1"/>
</dbReference>
<dbReference type="InterPro" id="IPR020612">
    <property type="entry name" value="Methylthiotransferase_CS"/>
</dbReference>